<sequence>MAEVARVLPHPDHGCGSHPSLHAQYNRLNPFLLEEIELAVD</sequence>
<dbReference type="RefSeq" id="WP_377936475.1">
    <property type="nucleotide sequence ID" value="NZ_JBHUEA010000033.1"/>
</dbReference>
<evidence type="ECO:0000313" key="1">
    <source>
        <dbReference type="EMBL" id="MFD1722934.1"/>
    </source>
</evidence>
<organism evidence="1 2">
    <name type="scientific">Amnibacterium endophyticum</name>
    <dbReference type="NCBI Taxonomy" id="2109337"/>
    <lineage>
        <taxon>Bacteria</taxon>
        <taxon>Bacillati</taxon>
        <taxon>Actinomycetota</taxon>
        <taxon>Actinomycetes</taxon>
        <taxon>Micrococcales</taxon>
        <taxon>Microbacteriaceae</taxon>
        <taxon>Amnibacterium</taxon>
    </lineage>
</organism>
<protein>
    <submittedName>
        <fullName evidence="1">Uncharacterized protein</fullName>
    </submittedName>
</protein>
<evidence type="ECO:0000313" key="2">
    <source>
        <dbReference type="Proteomes" id="UP001597347"/>
    </source>
</evidence>
<keyword evidence="2" id="KW-1185">Reference proteome</keyword>
<proteinExistence type="predicted"/>
<dbReference type="Proteomes" id="UP001597347">
    <property type="component" value="Unassembled WGS sequence"/>
</dbReference>
<comment type="caution">
    <text evidence="1">The sequence shown here is derived from an EMBL/GenBank/DDBJ whole genome shotgun (WGS) entry which is preliminary data.</text>
</comment>
<gene>
    <name evidence="1" type="ORF">ACFSBI_15390</name>
</gene>
<accession>A0ABW4LJ19</accession>
<reference evidence="2" key="1">
    <citation type="journal article" date="2019" name="Int. J. Syst. Evol. Microbiol.">
        <title>The Global Catalogue of Microorganisms (GCM) 10K type strain sequencing project: providing services to taxonomists for standard genome sequencing and annotation.</title>
        <authorList>
            <consortium name="The Broad Institute Genomics Platform"/>
            <consortium name="The Broad Institute Genome Sequencing Center for Infectious Disease"/>
            <person name="Wu L."/>
            <person name="Ma J."/>
        </authorList>
    </citation>
    <scope>NUCLEOTIDE SEQUENCE [LARGE SCALE GENOMIC DNA]</scope>
    <source>
        <strain evidence="2">CGMCC 1.12471</strain>
    </source>
</reference>
<dbReference type="EMBL" id="JBHUEA010000033">
    <property type="protein sequence ID" value="MFD1722934.1"/>
    <property type="molecule type" value="Genomic_DNA"/>
</dbReference>
<name>A0ABW4LJ19_9MICO</name>